<gene>
    <name evidence="8" type="ORF">SAMN04489751_1103</name>
</gene>
<dbReference type="RefSeq" id="WP_092103851.1">
    <property type="nucleotide sequence ID" value="NZ_LT629739.1"/>
</dbReference>
<dbReference type="AlphaFoldDB" id="A0A1H1P0R7"/>
<keyword evidence="6 7" id="KW-0472">Membrane</keyword>
<evidence type="ECO:0000256" key="3">
    <source>
        <dbReference type="ARBA" id="ARBA00022475"/>
    </source>
</evidence>
<evidence type="ECO:0000256" key="6">
    <source>
        <dbReference type="ARBA" id="ARBA00023136"/>
    </source>
</evidence>
<dbReference type="Pfam" id="PF07681">
    <property type="entry name" value="DoxX"/>
    <property type="match status" value="1"/>
</dbReference>
<comment type="subcellular location">
    <subcellularLocation>
        <location evidence="1">Cell membrane</location>
        <topology evidence="1">Multi-pass membrane protein</topology>
    </subcellularLocation>
</comment>
<evidence type="ECO:0000256" key="1">
    <source>
        <dbReference type="ARBA" id="ARBA00004651"/>
    </source>
</evidence>
<proteinExistence type="inferred from homology"/>
<feature type="transmembrane region" description="Helical" evidence="7">
    <location>
        <begin position="138"/>
        <end position="157"/>
    </location>
</feature>
<sequence>MGDIGLLMIRLVVGLLLAGHGTQKLFGWFGGAGPAETGRQFAAMGYRSGRAMAVLAGLSELGAGCALAVGVATPLATAAVVGVMVNAAVAAHGKNGLWADNGGYEYALVIGVVAVGIATHGPGDFSVDALVGMTKTGWAWGLGVAVLGAASATIVLLSRQSEETNSDPTRSHDEPRAE</sequence>
<dbReference type="OrthoDB" id="346004at2"/>
<accession>A0A1H1P0R7</accession>
<evidence type="ECO:0000256" key="2">
    <source>
        <dbReference type="ARBA" id="ARBA00006679"/>
    </source>
</evidence>
<evidence type="ECO:0000256" key="4">
    <source>
        <dbReference type="ARBA" id="ARBA00022692"/>
    </source>
</evidence>
<dbReference type="Proteomes" id="UP000199700">
    <property type="component" value="Chromosome"/>
</dbReference>
<keyword evidence="3" id="KW-1003">Cell membrane</keyword>
<keyword evidence="5 7" id="KW-1133">Transmembrane helix</keyword>
<evidence type="ECO:0000313" key="8">
    <source>
        <dbReference type="EMBL" id="SDS04784.1"/>
    </source>
</evidence>
<evidence type="ECO:0000256" key="7">
    <source>
        <dbReference type="SAM" id="Phobius"/>
    </source>
</evidence>
<keyword evidence="4 7" id="KW-0812">Transmembrane</keyword>
<reference evidence="8" key="1">
    <citation type="submission" date="2016-10" db="EMBL/GenBank/DDBJ databases">
        <authorList>
            <person name="Varghese N."/>
            <person name="Submissions S."/>
        </authorList>
    </citation>
    <scope>NUCLEOTIDE SEQUENCE [LARGE SCALE GENOMIC DNA]</scope>
    <source>
        <strain evidence="8">DSM 22082</strain>
    </source>
</reference>
<dbReference type="GO" id="GO:0005886">
    <property type="term" value="C:plasma membrane"/>
    <property type="evidence" value="ECO:0007669"/>
    <property type="project" value="UniProtKB-SubCell"/>
</dbReference>
<dbReference type="PANTHER" id="PTHR33452">
    <property type="entry name" value="OXIDOREDUCTASE CATD-RELATED"/>
    <property type="match status" value="1"/>
</dbReference>
<evidence type="ECO:0000313" key="9">
    <source>
        <dbReference type="Proteomes" id="UP000199700"/>
    </source>
</evidence>
<dbReference type="InterPro" id="IPR032808">
    <property type="entry name" value="DoxX"/>
</dbReference>
<dbReference type="EMBL" id="LT629739">
    <property type="protein sequence ID" value="SDS04784.1"/>
    <property type="molecule type" value="Genomic_DNA"/>
</dbReference>
<protein>
    <submittedName>
        <fullName evidence="8">Oxidoreductase</fullName>
    </submittedName>
</protein>
<comment type="similarity">
    <text evidence="2">Belongs to the DoxX family.</text>
</comment>
<dbReference type="PANTHER" id="PTHR33452:SF1">
    <property type="entry name" value="INNER MEMBRANE PROTEIN YPHA-RELATED"/>
    <property type="match status" value="1"/>
</dbReference>
<organism evidence="8 9">
    <name type="scientific">Brevibacterium sandarakinum</name>
    <dbReference type="NCBI Taxonomy" id="629680"/>
    <lineage>
        <taxon>Bacteria</taxon>
        <taxon>Bacillati</taxon>
        <taxon>Actinomycetota</taxon>
        <taxon>Actinomycetes</taxon>
        <taxon>Micrococcales</taxon>
        <taxon>Brevibacteriaceae</taxon>
        <taxon>Brevibacterium</taxon>
    </lineage>
</organism>
<name>A0A1H1P0R7_BRESA</name>
<dbReference type="InterPro" id="IPR051907">
    <property type="entry name" value="DoxX-like_oxidoreductase"/>
</dbReference>
<evidence type="ECO:0000256" key="5">
    <source>
        <dbReference type="ARBA" id="ARBA00022989"/>
    </source>
</evidence>
<feature type="transmembrane region" description="Helical" evidence="7">
    <location>
        <begin position="103"/>
        <end position="123"/>
    </location>
</feature>
<dbReference type="STRING" id="629680.SAMN04489751_1103"/>
<feature type="transmembrane region" description="Helical" evidence="7">
    <location>
        <begin position="61"/>
        <end position="91"/>
    </location>
</feature>
<keyword evidence="9" id="KW-1185">Reference proteome</keyword>